<dbReference type="NCBIfam" id="NF001813">
    <property type="entry name" value="PRK00549.1"/>
    <property type="match status" value="1"/>
</dbReference>
<dbReference type="HAMAP" id="MF_00226_B">
    <property type="entry name" value="CinA_B"/>
    <property type="match status" value="1"/>
</dbReference>
<dbReference type="KEGG" id="acht:bsdcttw_28630"/>
<comment type="similarity">
    <text evidence="1">Belongs to the CinA family.</text>
</comment>
<dbReference type="NCBIfam" id="TIGR00177">
    <property type="entry name" value="molyb_syn"/>
    <property type="match status" value="1"/>
</dbReference>
<gene>
    <name evidence="1" type="primary">cinA</name>
    <name evidence="3" type="ORF">bsdcttw_28630</name>
</gene>
<evidence type="ECO:0000313" key="3">
    <source>
        <dbReference type="EMBL" id="BCJ99822.1"/>
    </source>
</evidence>
<organism evidence="3 4">
    <name type="scientific">Anaerocolumna chitinilytica</name>
    <dbReference type="NCBI Taxonomy" id="1727145"/>
    <lineage>
        <taxon>Bacteria</taxon>
        <taxon>Bacillati</taxon>
        <taxon>Bacillota</taxon>
        <taxon>Clostridia</taxon>
        <taxon>Lachnospirales</taxon>
        <taxon>Lachnospiraceae</taxon>
        <taxon>Anaerocolumna</taxon>
    </lineage>
</organism>
<sequence>MTVELISVGTEILLGNIVNTNASFLAEKCAALGMANYYQISVGDNEERLSGVINTALSRSDIIILTGGLGPTEDDLTKEVTAKVLKRRLVEDAGSRSRIEEYFKGRERKDITENNWKQALIIEGCQVVENNNGTAPGLIVKTEEGKIIILMPGPPGEMIPMFEESIVPYLKTLSENVLYSEMVKICGIGESKAETMIKDMIDSQTNPTIAPYAKNGEVHLRVTALAATKEEGMLLTAPVVAELKKRFGSHIYTTDEKVTIEEAVINLLTKFNLTVSTAESCSGGLLAGRLVNVSGASAVFEEGFITYSNKAKMKYLGVSESTLKKYGAVSSETAKEMAAGAAKAAGSLAALSVTGIAGPEGGTESKPVGLVYIGCYFDGKIEVREFHFKGNRQKVREYTVISALDFLRTSLVNAYGEAIENNR</sequence>
<reference evidence="3 4" key="2">
    <citation type="submission" date="2020-08" db="EMBL/GenBank/DDBJ databases">
        <authorList>
            <person name="Ueki A."/>
            <person name="Tonouchi A."/>
        </authorList>
    </citation>
    <scope>NUCLEOTIDE SEQUENCE [LARGE SCALE GENOMIC DNA]</scope>
    <source>
        <strain evidence="3 4">CTTW</strain>
    </source>
</reference>
<dbReference type="PANTHER" id="PTHR13939">
    <property type="entry name" value="NICOTINAMIDE-NUCLEOTIDE AMIDOHYDROLASE PNCC"/>
    <property type="match status" value="1"/>
</dbReference>
<dbReference type="InterPro" id="IPR041424">
    <property type="entry name" value="CinA_KH"/>
</dbReference>
<reference evidence="3 4" key="1">
    <citation type="submission" date="2020-08" db="EMBL/GenBank/DDBJ databases">
        <title>Draft genome sequencing of an Anaerocolumna strain isolated from anoxic soil subjected to BSD treatment.</title>
        <authorList>
            <person name="Uek A."/>
            <person name="Tonouchi A."/>
        </authorList>
    </citation>
    <scope>NUCLEOTIDE SEQUENCE [LARGE SCALE GENOMIC DNA]</scope>
    <source>
        <strain evidence="3 4">CTTW</strain>
    </source>
</reference>
<dbReference type="PIRSF" id="PIRSF006728">
    <property type="entry name" value="CinA"/>
    <property type="match status" value="1"/>
</dbReference>
<dbReference type="InterPro" id="IPR050101">
    <property type="entry name" value="CinA"/>
</dbReference>
<evidence type="ECO:0000259" key="2">
    <source>
        <dbReference type="SMART" id="SM00852"/>
    </source>
</evidence>
<dbReference type="NCBIfam" id="TIGR00199">
    <property type="entry name" value="PncC_domain"/>
    <property type="match status" value="1"/>
</dbReference>
<dbReference type="SUPFAM" id="SSF53218">
    <property type="entry name" value="Molybdenum cofactor biosynthesis proteins"/>
    <property type="match status" value="1"/>
</dbReference>
<dbReference type="Pfam" id="PF02464">
    <property type="entry name" value="CinA"/>
    <property type="match status" value="1"/>
</dbReference>
<dbReference type="InterPro" id="IPR001453">
    <property type="entry name" value="MoaB/Mog_dom"/>
</dbReference>
<dbReference type="Gene3D" id="3.30.70.2860">
    <property type="match status" value="1"/>
</dbReference>
<dbReference type="Proteomes" id="UP000515703">
    <property type="component" value="Chromosome"/>
</dbReference>
<feature type="domain" description="MoaB/Mog" evidence="2">
    <location>
        <begin position="4"/>
        <end position="173"/>
    </location>
</feature>
<dbReference type="InterPro" id="IPR036653">
    <property type="entry name" value="CinA-like_C"/>
</dbReference>
<dbReference type="SUPFAM" id="SSF142433">
    <property type="entry name" value="CinA-like"/>
    <property type="match status" value="1"/>
</dbReference>
<dbReference type="SMART" id="SM00852">
    <property type="entry name" value="MoCF_biosynth"/>
    <property type="match status" value="1"/>
</dbReference>
<evidence type="ECO:0000256" key="1">
    <source>
        <dbReference type="HAMAP-Rule" id="MF_00226"/>
    </source>
</evidence>
<evidence type="ECO:0000313" key="4">
    <source>
        <dbReference type="Proteomes" id="UP000515703"/>
    </source>
</evidence>
<dbReference type="NCBIfam" id="TIGR00200">
    <property type="entry name" value="cinA_nterm"/>
    <property type="match status" value="1"/>
</dbReference>
<proteinExistence type="inferred from homology"/>
<dbReference type="Gene3D" id="3.40.980.10">
    <property type="entry name" value="MoaB/Mog-like domain"/>
    <property type="match status" value="1"/>
</dbReference>
<dbReference type="CDD" id="cd00885">
    <property type="entry name" value="cinA"/>
    <property type="match status" value="1"/>
</dbReference>
<accession>A0A7I8DNE3</accession>
<dbReference type="Gene3D" id="3.90.950.20">
    <property type="entry name" value="CinA-like"/>
    <property type="match status" value="1"/>
</dbReference>
<dbReference type="PANTHER" id="PTHR13939:SF0">
    <property type="entry name" value="NMN AMIDOHYDROLASE-LIKE PROTEIN YFAY"/>
    <property type="match status" value="1"/>
</dbReference>
<name>A0A7I8DNE3_9FIRM</name>
<dbReference type="Pfam" id="PF00994">
    <property type="entry name" value="MoCF_biosynth"/>
    <property type="match status" value="1"/>
</dbReference>
<keyword evidence="4" id="KW-1185">Reference proteome</keyword>
<dbReference type="InterPro" id="IPR008135">
    <property type="entry name" value="Competence-induced_CinA"/>
</dbReference>
<dbReference type="InterPro" id="IPR036425">
    <property type="entry name" value="MoaB/Mog-like_dom_sf"/>
</dbReference>
<dbReference type="RefSeq" id="WP_185255551.1">
    <property type="nucleotide sequence ID" value="NZ_AP023368.1"/>
</dbReference>
<dbReference type="InterPro" id="IPR008136">
    <property type="entry name" value="CinA_C"/>
</dbReference>
<dbReference type="AlphaFoldDB" id="A0A7I8DNE3"/>
<dbReference type="EMBL" id="AP023368">
    <property type="protein sequence ID" value="BCJ99822.1"/>
    <property type="molecule type" value="Genomic_DNA"/>
</dbReference>
<protein>
    <recommendedName>
        <fullName evidence="1">Putative competence-damage inducible protein</fullName>
    </recommendedName>
</protein>
<dbReference type="Pfam" id="PF18146">
    <property type="entry name" value="CinA_KH"/>
    <property type="match status" value="1"/>
</dbReference>